<dbReference type="PATRIC" id="fig|1423816.3.peg.2358"/>
<dbReference type="Pfam" id="PF03123">
    <property type="entry name" value="CAT_RBD"/>
    <property type="match status" value="1"/>
</dbReference>
<evidence type="ECO:0000256" key="1">
    <source>
        <dbReference type="ARBA" id="ARBA00022737"/>
    </source>
</evidence>
<dbReference type="InterPro" id="IPR050661">
    <property type="entry name" value="BglG_antiterminators"/>
</dbReference>
<dbReference type="InterPro" id="IPR036634">
    <property type="entry name" value="PRD_sf"/>
</dbReference>
<dbReference type="SUPFAM" id="SSF63520">
    <property type="entry name" value="PTS-regulatory domain, PRD"/>
    <property type="match status" value="2"/>
</dbReference>
<evidence type="ECO:0000259" key="2">
    <source>
        <dbReference type="PROSITE" id="PS51372"/>
    </source>
</evidence>
<dbReference type="EMBL" id="AZCT01000032">
    <property type="protein sequence ID" value="KRK09572.1"/>
    <property type="molecule type" value="Genomic_DNA"/>
</dbReference>
<dbReference type="InterPro" id="IPR004341">
    <property type="entry name" value="CAT_RNA-bd_dom"/>
</dbReference>
<proteinExistence type="predicted"/>
<dbReference type="InterPro" id="IPR036650">
    <property type="entry name" value="CAT_RNA-bd_dom_sf"/>
</dbReference>
<sequence>MLHKTHLVEGLSGLFLLKKRHLRGSDVMKIKKILNNNAFITHTDDHQELIVVGKAVAYGKHVNEEVDESKIYKTFAPVSRGDRKLILDMINDIPIQFFQIAKRIVDKAQADDQIDLTDSVYIALTDHIASAVDRAKEHLFLTNQFIWEIRSFYPKEFSIGLWALQLIEQQCGVPLPEDEAGFIAIHIISGELGNRLDDFQAVVNFIKKLTSIVTYQLAIDIDRESLDYNRFVTHLKFFWQYMMYNNEKQSIGDLSNDLLAIIKGKKVAAYECALKIKTFIHQTYNYDLSNEDLLYMTIHIARITENTGRQHDEV</sequence>
<evidence type="ECO:0000313" key="3">
    <source>
        <dbReference type="EMBL" id="KRK09572.1"/>
    </source>
</evidence>
<dbReference type="Gene3D" id="2.30.24.10">
    <property type="entry name" value="CAT RNA-binding domain"/>
    <property type="match status" value="1"/>
</dbReference>
<dbReference type="Proteomes" id="UP000051984">
    <property type="component" value="Unassembled WGS sequence"/>
</dbReference>
<reference evidence="3 4" key="1">
    <citation type="journal article" date="2015" name="Genome Announc.">
        <title>Expanding the biotechnology potential of lactobacilli through comparative genomics of 213 strains and associated genera.</title>
        <authorList>
            <person name="Sun Z."/>
            <person name="Harris H.M."/>
            <person name="McCann A."/>
            <person name="Guo C."/>
            <person name="Argimon S."/>
            <person name="Zhang W."/>
            <person name="Yang X."/>
            <person name="Jeffery I.B."/>
            <person name="Cooney J.C."/>
            <person name="Kagawa T.F."/>
            <person name="Liu W."/>
            <person name="Song Y."/>
            <person name="Salvetti E."/>
            <person name="Wrobel A."/>
            <person name="Rasinkangas P."/>
            <person name="Parkhill J."/>
            <person name="Rea M.C."/>
            <person name="O'Sullivan O."/>
            <person name="Ritari J."/>
            <person name="Douillard F.P."/>
            <person name="Paul Ross R."/>
            <person name="Yang R."/>
            <person name="Briner A.E."/>
            <person name="Felis G.E."/>
            <person name="de Vos W.M."/>
            <person name="Barrangou R."/>
            <person name="Klaenhammer T.R."/>
            <person name="Caufield P.W."/>
            <person name="Cui Y."/>
            <person name="Zhang H."/>
            <person name="O'Toole P.W."/>
        </authorList>
    </citation>
    <scope>NUCLEOTIDE SEQUENCE [LARGE SCALE GENOMIC DNA]</scope>
    <source>
        <strain evidence="3 4">DSM 20178</strain>
    </source>
</reference>
<feature type="domain" description="PRD" evidence="2">
    <location>
        <begin position="92"/>
        <end position="197"/>
    </location>
</feature>
<name>A0A0R1EQ29_LACZE</name>
<gene>
    <name evidence="3" type="ORF">FD51_GL002272</name>
</gene>
<comment type="caution">
    <text evidence="3">The sequence shown here is derived from an EMBL/GenBank/DDBJ whole genome shotgun (WGS) entry which is preliminary data.</text>
</comment>
<dbReference type="eggNOG" id="COG3711">
    <property type="taxonomic scope" value="Bacteria"/>
</dbReference>
<dbReference type="AlphaFoldDB" id="A0A0R1EQ29"/>
<keyword evidence="1" id="KW-0677">Repeat</keyword>
<dbReference type="InterPro" id="IPR011608">
    <property type="entry name" value="PRD"/>
</dbReference>
<dbReference type="GO" id="GO:0006355">
    <property type="term" value="P:regulation of DNA-templated transcription"/>
    <property type="evidence" value="ECO:0007669"/>
    <property type="project" value="InterPro"/>
</dbReference>
<dbReference type="SUPFAM" id="SSF50151">
    <property type="entry name" value="SacY-like RNA-binding domain"/>
    <property type="match status" value="1"/>
</dbReference>
<dbReference type="GO" id="GO:0003723">
    <property type="term" value="F:RNA binding"/>
    <property type="evidence" value="ECO:0007669"/>
    <property type="project" value="InterPro"/>
</dbReference>
<dbReference type="PANTHER" id="PTHR30185">
    <property type="entry name" value="CRYPTIC BETA-GLUCOSIDE BGL OPERON ANTITERMINATOR"/>
    <property type="match status" value="1"/>
</dbReference>
<evidence type="ECO:0000313" key="4">
    <source>
        <dbReference type="Proteomes" id="UP000051984"/>
    </source>
</evidence>
<protein>
    <submittedName>
        <fullName evidence="3">Transcriptional antiterminator</fullName>
    </submittedName>
</protein>
<dbReference type="Pfam" id="PF00874">
    <property type="entry name" value="PRD"/>
    <property type="match status" value="2"/>
</dbReference>
<accession>A0A0R1EQ29</accession>
<dbReference type="PROSITE" id="PS51372">
    <property type="entry name" value="PRD_2"/>
    <property type="match status" value="2"/>
</dbReference>
<feature type="domain" description="PRD" evidence="2">
    <location>
        <begin position="198"/>
        <end position="310"/>
    </location>
</feature>
<dbReference type="SMART" id="SM01061">
    <property type="entry name" value="CAT_RBD"/>
    <property type="match status" value="1"/>
</dbReference>
<organism evidence="3 4">
    <name type="scientific">Lacticaseibacillus zeae DSM 20178 = KCTC 3804</name>
    <dbReference type="NCBI Taxonomy" id="1423816"/>
    <lineage>
        <taxon>Bacteria</taxon>
        <taxon>Bacillati</taxon>
        <taxon>Bacillota</taxon>
        <taxon>Bacilli</taxon>
        <taxon>Lactobacillales</taxon>
        <taxon>Lactobacillaceae</taxon>
        <taxon>Lacticaseibacillus</taxon>
    </lineage>
</organism>
<dbReference type="Gene3D" id="1.10.1790.10">
    <property type="entry name" value="PRD domain"/>
    <property type="match status" value="2"/>
</dbReference>
<dbReference type="PANTHER" id="PTHR30185:SF15">
    <property type="entry name" value="CRYPTIC BETA-GLUCOSIDE BGL OPERON ANTITERMINATOR"/>
    <property type="match status" value="1"/>
</dbReference>